<organism evidence="7 8">
    <name type="scientific">Kitasatospora cineracea</name>
    <dbReference type="NCBI Taxonomy" id="88074"/>
    <lineage>
        <taxon>Bacteria</taxon>
        <taxon>Bacillati</taxon>
        <taxon>Actinomycetota</taxon>
        <taxon>Actinomycetes</taxon>
        <taxon>Kitasatosporales</taxon>
        <taxon>Streptomycetaceae</taxon>
        <taxon>Kitasatospora</taxon>
    </lineage>
</organism>
<gene>
    <name evidence="7" type="ORF">EDD39_4696</name>
</gene>
<dbReference type="OrthoDB" id="9808601at2"/>
<dbReference type="SUPFAM" id="SSF53613">
    <property type="entry name" value="Ribokinase-like"/>
    <property type="match status" value="1"/>
</dbReference>
<dbReference type="PANTHER" id="PTHR43085">
    <property type="entry name" value="HEXOKINASE FAMILY MEMBER"/>
    <property type="match status" value="1"/>
</dbReference>
<dbReference type="InterPro" id="IPR011611">
    <property type="entry name" value="PfkB_dom"/>
</dbReference>
<name>A0A8G1URJ1_9ACTN</name>
<accession>A0A8G1URJ1</accession>
<dbReference type="PROSITE" id="PS00584">
    <property type="entry name" value="PFKB_KINASES_2"/>
    <property type="match status" value="1"/>
</dbReference>
<comment type="caution">
    <text evidence="7">The sequence shown here is derived from an EMBL/GenBank/DDBJ whole genome shotgun (WGS) entry which is preliminary data.</text>
</comment>
<dbReference type="Proteomes" id="UP000267408">
    <property type="component" value="Unassembled WGS sequence"/>
</dbReference>
<protein>
    <submittedName>
        <fullName evidence="7">2-dehydro-3-deoxygluconokinase</fullName>
    </submittedName>
</protein>
<dbReference type="Gene3D" id="3.40.1190.20">
    <property type="match status" value="1"/>
</dbReference>
<evidence type="ECO:0000313" key="8">
    <source>
        <dbReference type="Proteomes" id="UP000267408"/>
    </source>
</evidence>
<keyword evidence="3" id="KW-0547">Nucleotide-binding</keyword>
<dbReference type="EMBL" id="RJVJ01000001">
    <property type="protein sequence ID" value="ROR46427.1"/>
    <property type="molecule type" value="Genomic_DNA"/>
</dbReference>
<dbReference type="InterPro" id="IPR029056">
    <property type="entry name" value="Ribokinase-like"/>
</dbReference>
<keyword evidence="5" id="KW-0067">ATP-binding</keyword>
<evidence type="ECO:0000256" key="4">
    <source>
        <dbReference type="ARBA" id="ARBA00022777"/>
    </source>
</evidence>
<dbReference type="PANTHER" id="PTHR43085:SF1">
    <property type="entry name" value="PSEUDOURIDINE KINASE-RELATED"/>
    <property type="match status" value="1"/>
</dbReference>
<proteinExistence type="inferred from homology"/>
<feature type="domain" description="Carbohydrate kinase PfkB" evidence="6">
    <location>
        <begin position="2"/>
        <end position="299"/>
    </location>
</feature>
<sequence>MLDVVTLGETMAALRAGRPLHLGGSLDLTVAGAEANVAIALARLGHRTRWAGLVGADEFGRLVLRTLRAEGVDLAHATTDPDAPTGLVVFEPRTADLTRVLYYRAHSAGSRLTERHAAAALADGARAVHLTGVTAALGPGPLAAVRYAAEQAGRTGAALCLDVNFRARLWSARDAAEALRPLAARATVLVASDDELHLAAPEAADTEAARVEALLEAGVREVVVKRGAEGAEVFTEDGSTARAAVRVTVRDTVGAGDAFTAGYLSGRLDGLPVDGRLERAVTLGGFAVAAAGDWEGLPTRAELGLLSAAPGTALR</sequence>
<keyword evidence="2" id="KW-0808">Transferase</keyword>
<dbReference type="Pfam" id="PF00294">
    <property type="entry name" value="PfkB"/>
    <property type="match status" value="1"/>
</dbReference>
<evidence type="ECO:0000313" key="7">
    <source>
        <dbReference type="EMBL" id="ROR46427.1"/>
    </source>
</evidence>
<dbReference type="GO" id="GO:0016301">
    <property type="term" value="F:kinase activity"/>
    <property type="evidence" value="ECO:0007669"/>
    <property type="project" value="UniProtKB-KW"/>
</dbReference>
<comment type="similarity">
    <text evidence="1">Belongs to the carbohydrate kinase PfkB family.</text>
</comment>
<reference evidence="7 8" key="1">
    <citation type="submission" date="2018-11" db="EMBL/GenBank/DDBJ databases">
        <title>Sequencing the genomes of 1000 actinobacteria strains.</title>
        <authorList>
            <person name="Klenk H.-P."/>
        </authorList>
    </citation>
    <scope>NUCLEOTIDE SEQUENCE [LARGE SCALE GENOMIC DNA]</scope>
    <source>
        <strain evidence="7 8">DSM 44780</strain>
    </source>
</reference>
<dbReference type="CDD" id="cd01166">
    <property type="entry name" value="KdgK"/>
    <property type="match status" value="1"/>
</dbReference>
<evidence type="ECO:0000256" key="2">
    <source>
        <dbReference type="ARBA" id="ARBA00022679"/>
    </source>
</evidence>
<dbReference type="AlphaFoldDB" id="A0A8G1URJ1"/>
<evidence type="ECO:0000256" key="5">
    <source>
        <dbReference type="ARBA" id="ARBA00022840"/>
    </source>
</evidence>
<dbReference type="InterPro" id="IPR002173">
    <property type="entry name" value="Carboh/pur_kinase_PfkB_CS"/>
</dbReference>
<keyword evidence="4 7" id="KW-0418">Kinase</keyword>
<evidence type="ECO:0000256" key="3">
    <source>
        <dbReference type="ARBA" id="ARBA00022741"/>
    </source>
</evidence>
<evidence type="ECO:0000259" key="6">
    <source>
        <dbReference type="Pfam" id="PF00294"/>
    </source>
</evidence>
<dbReference type="GO" id="GO:0005524">
    <property type="term" value="F:ATP binding"/>
    <property type="evidence" value="ECO:0007669"/>
    <property type="project" value="UniProtKB-KW"/>
</dbReference>
<dbReference type="InterPro" id="IPR050306">
    <property type="entry name" value="PfkB_Carbo_kinase"/>
</dbReference>
<evidence type="ECO:0000256" key="1">
    <source>
        <dbReference type="ARBA" id="ARBA00010688"/>
    </source>
</evidence>